<gene>
    <name evidence="2" type="ORF">GPECTOR_78g60</name>
</gene>
<feature type="compositionally biased region" description="Low complexity" evidence="1">
    <location>
        <begin position="199"/>
        <end position="209"/>
    </location>
</feature>
<evidence type="ECO:0000256" key="1">
    <source>
        <dbReference type="SAM" id="MobiDB-lite"/>
    </source>
</evidence>
<keyword evidence="3" id="KW-1185">Reference proteome</keyword>
<evidence type="ECO:0000313" key="3">
    <source>
        <dbReference type="Proteomes" id="UP000075714"/>
    </source>
</evidence>
<feature type="region of interest" description="Disordered" evidence="1">
    <location>
        <begin position="135"/>
        <end position="304"/>
    </location>
</feature>
<accession>A0A150G1X5</accession>
<organism evidence="2 3">
    <name type="scientific">Gonium pectorale</name>
    <name type="common">Green alga</name>
    <dbReference type="NCBI Taxonomy" id="33097"/>
    <lineage>
        <taxon>Eukaryota</taxon>
        <taxon>Viridiplantae</taxon>
        <taxon>Chlorophyta</taxon>
        <taxon>core chlorophytes</taxon>
        <taxon>Chlorophyceae</taxon>
        <taxon>CS clade</taxon>
        <taxon>Chlamydomonadales</taxon>
        <taxon>Volvocaceae</taxon>
        <taxon>Gonium</taxon>
    </lineage>
</organism>
<name>A0A150G1X5_GONPE</name>
<sequence>MLLKVRDQMLAAVDLHRQRRRRADSGTSGKSLSGRTMSRDSANGRKGSLPKELELEIAMGSGAAGGGSPPKAAAAAVEDPVADAKLAAASSAAAAAANAAAGLGPDGKPFHLTSDWLSTGLSLYRISEDRAESIRHMSSSSGLDPSVRSRPPPGTIPEGTGDEQDAPKTKQPTATQGASPAPGAVGAVPPRKSRLGNPAHAAFASADGADAGDECIDPGDDLSCGSPDPEGEAVHRSGGGCSDHEARASGSRPSTQAGSPTHGSPWRAGAGLPTHTTEAQACTAASQKHMTPAQALAAAAAEAEAEAPIPGLVNIRKDVCCERDVSTDVGGSPRDGSSKAGRASAQQVDEDCSSRESSGRDTRPAGDRLAALTALAAAGS</sequence>
<feature type="compositionally biased region" description="Low complexity" evidence="1">
    <location>
        <begin position="293"/>
        <end position="302"/>
    </location>
</feature>
<feature type="compositionally biased region" description="Polar residues" evidence="1">
    <location>
        <begin position="274"/>
        <end position="289"/>
    </location>
</feature>
<feature type="compositionally biased region" description="Basic and acidic residues" evidence="1">
    <location>
        <begin position="352"/>
        <end position="366"/>
    </location>
</feature>
<evidence type="ECO:0000313" key="2">
    <source>
        <dbReference type="EMBL" id="KXZ43872.1"/>
    </source>
</evidence>
<proteinExistence type="predicted"/>
<dbReference type="Proteomes" id="UP000075714">
    <property type="component" value="Unassembled WGS sequence"/>
</dbReference>
<protein>
    <submittedName>
        <fullName evidence="2">Uncharacterized protein</fullName>
    </submittedName>
</protein>
<comment type="caution">
    <text evidence="2">The sequence shown here is derived from an EMBL/GenBank/DDBJ whole genome shotgun (WGS) entry which is preliminary data.</text>
</comment>
<feature type="region of interest" description="Disordered" evidence="1">
    <location>
        <begin position="325"/>
        <end position="367"/>
    </location>
</feature>
<feature type="compositionally biased region" description="Low complexity" evidence="1">
    <location>
        <begin position="177"/>
        <end position="190"/>
    </location>
</feature>
<feature type="region of interest" description="Disordered" evidence="1">
    <location>
        <begin position="13"/>
        <end position="90"/>
    </location>
</feature>
<dbReference type="OrthoDB" id="549234at2759"/>
<reference evidence="3" key="1">
    <citation type="journal article" date="2016" name="Nat. Commun.">
        <title>The Gonium pectorale genome demonstrates co-option of cell cycle regulation during the evolution of multicellularity.</title>
        <authorList>
            <person name="Hanschen E.R."/>
            <person name="Marriage T.N."/>
            <person name="Ferris P.J."/>
            <person name="Hamaji T."/>
            <person name="Toyoda A."/>
            <person name="Fujiyama A."/>
            <person name="Neme R."/>
            <person name="Noguchi H."/>
            <person name="Minakuchi Y."/>
            <person name="Suzuki M."/>
            <person name="Kawai-Toyooka H."/>
            <person name="Smith D.R."/>
            <person name="Sparks H."/>
            <person name="Anderson J."/>
            <person name="Bakaric R."/>
            <person name="Luria V."/>
            <person name="Karger A."/>
            <person name="Kirschner M.W."/>
            <person name="Durand P.M."/>
            <person name="Michod R.E."/>
            <person name="Nozaki H."/>
            <person name="Olson B.J."/>
        </authorList>
    </citation>
    <scope>NUCLEOTIDE SEQUENCE [LARGE SCALE GENOMIC DNA]</scope>
    <source>
        <strain evidence="3">NIES-2863</strain>
    </source>
</reference>
<feature type="compositionally biased region" description="Low complexity" evidence="1">
    <location>
        <begin position="69"/>
        <end position="90"/>
    </location>
</feature>
<dbReference type="EMBL" id="LSYV01000079">
    <property type="protein sequence ID" value="KXZ43872.1"/>
    <property type="molecule type" value="Genomic_DNA"/>
</dbReference>
<dbReference type="AlphaFoldDB" id="A0A150G1X5"/>
<feature type="compositionally biased region" description="Polar residues" evidence="1">
    <location>
        <begin position="251"/>
        <end position="262"/>
    </location>
</feature>
<feature type="compositionally biased region" description="Acidic residues" evidence="1">
    <location>
        <begin position="210"/>
        <end position="220"/>
    </location>
</feature>
<feature type="compositionally biased region" description="Polar residues" evidence="1">
    <location>
        <begin position="25"/>
        <end position="41"/>
    </location>
</feature>